<evidence type="ECO:0000256" key="3">
    <source>
        <dbReference type="ARBA" id="ARBA00022692"/>
    </source>
</evidence>
<dbReference type="RefSeq" id="XP_008874903.1">
    <property type="nucleotide sequence ID" value="XM_008876681.1"/>
</dbReference>
<evidence type="ECO:0000256" key="1">
    <source>
        <dbReference type="ARBA" id="ARBA00004127"/>
    </source>
</evidence>
<dbReference type="GO" id="GO:0022857">
    <property type="term" value="F:transmembrane transporter activity"/>
    <property type="evidence" value="ECO:0007669"/>
    <property type="project" value="InterPro"/>
</dbReference>
<organism evidence="7">
    <name type="scientific">Aphanomyces invadans</name>
    <dbReference type="NCBI Taxonomy" id="157072"/>
    <lineage>
        <taxon>Eukaryota</taxon>
        <taxon>Sar</taxon>
        <taxon>Stramenopiles</taxon>
        <taxon>Oomycota</taxon>
        <taxon>Saprolegniomycetes</taxon>
        <taxon>Saprolegniales</taxon>
        <taxon>Verrucalvaceae</taxon>
        <taxon>Aphanomyces</taxon>
    </lineage>
</organism>
<dbReference type="AlphaFoldDB" id="A0A024TR56"/>
<evidence type="ECO:0000256" key="2">
    <source>
        <dbReference type="ARBA" id="ARBA00022448"/>
    </source>
</evidence>
<comment type="subcellular location">
    <subcellularLocation>
        <location evidence="1">Endomembrane system</location>
        <topology evidence="1">Multi-pass membrane protein</topology>
    </subcellularLocation>
</comment>
<feature type="transmembrane region" description="Helical" evidence="6">
    <location>
        <begin position="323"/>
        <end position="342"/>
    </location>
</feature>
<dbReference type="GeneID" id="20087381"/>
<accession>A0A024TR56</accession>
<dbReference type="GO" id="GO:0012505">
    <property type="term" value="C:endomembrane system"/>
    <property type="evidence" value="ECO:0007669"/>
    <property type="project" value="UniProtKB-SubCell"/>
</dbReference>
<evidence type="ECO:0000256" key="4">
    <source>
        <dbReference type="ARBA" id="ARBA00022989"/>
    </source>
</evidence>
<keyword evidence="2" id="KW-0813">Transport</keyword>
<keyword evidence="5 6" id="KW-0472">Membrane</keyword>
<dbReference type="PANTHER" id="PTHR23510">
    <property type="entry name" value="INNER MEMBRANE TRANSPORT PROTEIN YAJR"/>
    <property type="match status" value="1"/>
</dbReference>
<evidence type="ECO:0000256" key="6">
    <source>
        <dbReference type="SAM" id="Phobius"/>
    </source>
</evidence>
<sequence length="486" mass="51766">MLPLPAPSRLQPLETPYCILQDRCERPPPRTTQWHVQLCVIYLAQFTAEAARGLVLPTLFLYCESLDGSLADMGRATSVFSIGRLASSMLLGWLCDKFSFRSVHVLCALIGIVGNVMYLLPASTWLDAPASASTNSTILSNVSAPSRAKFVWLYASRFLVGFGAGNLSVCRANVAAMTPVTDRVQFMNRLALVVFVGYALSPGIGGLFAAVDVHFSGLALNPFTMPGLVLAALNVLTLICMVVVFDNSIDATDAPSCQPYASGPLHPKEALLDPAPLFDCYGICVFLLLNVVGRGVIAAFETILVPLHMQTVSAVSTPADDPVHAAAAFQFVMGLLGLLTYASVELWRGAIGDIAWLLAGLGAFVVGNGLLLMDPPNWSIFCTAIYLVWSVGGPLLTAVSVAAFSKLLGNQPQGLWMGVFGSAGSMARIVIPLVPALFASLRPVFWVNLGLSAVGVMLVTGFAVQSCRRQAKFEDEGNDDSSSVWL</sequence>
<feature type="transmembrane region" description="Helical" evidence="6">
    <location>
        <begin position="444"/>
        <end position="464"/>
    </location>
</feature>
<feature type="transmembrane region" description="Helical" evidence="6">
    <location>
        <begin position="223"/>
        <end position="245"/>
    </location>
</feature>
<feature type="transmembrane region" description="Helical" evidence="6">
    <location>
        <begin position="150"/>
        <end position="169"/>
    </location>
</feature>
<evidence type="ECO:0000256" key="5">
    <source>
        <dbReference type="ARBA" id="ARBA00023136"/>
    </source>
</evidence>
<dbReference type="InterPro" id="IPR011701">
    <property type="entry name" value="MFS"/>
</dbReference>
<dbReference type="OrthoDB" id="370281at2759"/>
<keyword evidence="3 6" id="KW-0812">Transmembrane</keyword>
<dbReference type="STRING" id="157072.A0A024TR56"/>
<protein>
    <recommendedName>
        <fullName evidence="8">Major facilitator superfamily (MFS) profile domain-containing protein</fullName>
    </recommendedName>
</protein>
<feature type="transmembrane region" description="Helical" evidence="6">
    <location>
        <begin position="190"/>
        <end position="211"/>
    </location>
</feature>
<feature type="transmembrane region" description="Helical" evidence="6">
    <location>
        <begin position="378"/>
        <end position="403"/>
    </location>
</feature>
<evidence type="ECO:0008006" key="8">
    <source>
        <dbReference type="Google" id="ProtNLM"/>
    </source>
</evidence>
<feature type="transmembrane region" description="Helical" evidence="6">
    <location>
        <begin position="280"/>
        <end position="303"/>
    </location>
</feature>
<dbReference type="VEuPathDB" id="FungiDB:H310_10331"/>
<dbReference type="EMBL" id="KI913976">
    <property type="protein sequence ID" value="ETV96640.1"/>
    <property type="molecule type" value="Genomic_DNA"/>
</dbReference>
<feature type="transmembrane region" description="Helical" evidence="6">
    <location>
        <begin position="415"/>
        <end position="438"/>
    </location>
</feature>
<evidence type="ECO:0000313" key="7">
    <source>
        <dbReference type="EMBL" id="ETV96640.1"/>
    </source>
</evidence>
<dbReference type="SUPFAM" id="SSF103473">
    <property type="entry name" value="MFS general substrate transporter"/>
    <property type="match status" value="1"/>
</dbReference>
<dbReference type="Pfam" id="PF07690">
    <property type="entry name" value="MFS_1"/>
    <property type="match status" value="1"/>
</dbReference>
<keyword evidence="4 6" id="KW-1133">Transmembrane helix</keyword>
<dbReference type="InterPro" id="IPR036259">
    <property type="entry name" value="MFS_trans_sf"/>
</dbReference>
<feature type="transmembrane region" description="Helical" evidence="6">
    <location>
        <begin position="102"/>
        <end position="120"/>
    </location>
</feature>
<proteinExistence type="predicted"/>
<feature type="transmembrane region" description="Helical" evidence="6">
    <location>
        <begin position="354"/>
        <end position="372"/>
    </location>
</feature>
<dbReference type="Gene3D" id="1.20.1250.20">
    <property type="entry name" value="MFS general substrate transporter like domains"/>
    <property type="match status" value="1"/>
</dbReference>
<dbReference type="eggNOG" id="KOG2325">
    <property type="taxonomic scope" value="Eukaryota"/>
</dbReference>
<name>A0A024TR56_9STRA</name>
<dbReference type="InterPro" id="IPR051068">
    <property type="entry name" value="MFS_Domain-Containing_Protein"/>
</dbReference>
<dbReference type="PANTHER" id="PTHR23510:SF3">
    <property type="entry name" value="MAJOR FACILITATOR SUPERFAMILY DOMAIN-CONTAINING PROTEIN 8"/>
    <property type="match status" value="1"/>
</dbReference>
<reference evidence="7" key="1">
    <citation type="submission" date="2013-12" db="EMBL/GenBank/DDBJ databases">
        <title>The Genome Sequence of Aphanomyces invadans NJM9701.</title>
        <authorList>
            <consortium name="The Broad Institute Genomics Platform"/>
            <person name="Russ C."/>
            <person name="Tyler B."/>
            <person name="van West P."/>
            <person name="Dieguez-Uribeondo J."/>
            <person name="Young S.K."/>
            <person name="Zeng Q."/>
            <person name="Gargeya S."/>
            <person name="Fitzgerald M."/>
            <person name="Abouelleil A."/>
            <person name="Alvarado L."/>
            <person name="Chapman S.B."/>
            <person name="Gainer-Dewar J."/>
            <person name="Goldberg J."/>
            <person name="Griggs A."/>
            <person name="Gujja S."/>
            <person name="Hansen M."/>
            <person name="Howarth C."/>
            <person name="Imamovic A."/>
            <person name="Ireland A."/>
            <person name="Larimer J."/>
            <person name="McCowan C."/>
            <person name="Murphy C."/>
            <person name="Pearson M."/>
            <person name="Poon T.W."/>
            <person name="Priest M."/>
            <person name="Roberts A."/>
            <person name="Saif S."/>
            <person name="Shea T."/>
            <person name="Sykes S."/>
            <person name="Wortman J."/>
            <person name="Nusbaum C."/>
            <person name="Birren B."/>
        </authorList>
    </citation>
    <scope>NUCLEOTIDE SEQUENCE [LARGE SCALE GENOMIC DNA]</scope>
    <source>
        <strain evidence="7">NJM9701</strain>
    </source>
</reference>
<gene>
    <name evidence="7" type="ORF">H310_10331</name>
</gene>